<evidence type="ECO:0000313" key="1">
    <source>
        <dbReference type="EMBL" id="MDI9234694.1"/>
    </source>
</evidence>
<comment type="caution">
    <text evidence="1">The sequence shown here is derived from an EMBL/GenBank/DDBJ whole genome shotgun (WGS) entry which is preliminary data.</text>
</comment>
<gene>
    <name evidence="1" type="ORF">QLQ16_12730</name>
</gene>
<dbReference type="InterPro" id="IPR021352">
    <property type="entry name" value="DUF2971"/>
</dbReference>
<proteinExistence type="predicted"/>
<name>A0ABT6X9S3_9BURK</name>
<dbReference type="EMBL" id="JASGBH010000009">
    <property type="protein sequence ID" value="MDI9234694.1"/>
    <property type="molecule type" value="Genomic_DNA"/>
</dbReference>
<sequence length="268" mass="30888">MATTAWADGHRLLYHWDKFCEDRLRALVRDKRIYCSNPADFNDPWDCKLHFNTDVLKDPIERQKHAQWVLDLCQRKAPMAPEAQERMRQTFLNNPEATSVLINQLSAELAIDIAEQYRVYCLGPDPKNLLMWSHYADSHRGICLEFSLRNDIFCSALKCEYTSTFPAIKLYDDSDEAALIALLFKGDVWRYEKEYRVITKEKSKALPGTESLLSDGNFLQFPKGALTSIITGCQSDHERIHDLVKSVDPTVNVKRAVRVANRFELSIT</sequence>
<dbReference type="RefSeq" id="WP_283225035.1">
    <property type="nucleotide sequence ID" value="NZ_JASGBH010000009.1"/>
</dbReference>
<organism evidence="1 2">
    <name type="scientific">Limnohabitans lacus</name>
    <dbReference type="NCBI Taxonomy" id="3045173"/>
    <lineage>
        <taxon>Bacteria</taxon>
        <taxon>Pseudomonadati</taxon>
        <taxon>Pseudomonadota</taxon>
        <taxon>Betaproteobacteria</taxon>
        <taxon>Burkholderiales</taxon>
        <taxon>Comamonadaceae</taxon>
        <taxon>Limnohabitans</taxon>
    </lineage>
</organism>
<evidence type="ECO:0000313" key="2">
    <source>
        <dbReference type="Proteomes" id="UP001431902"/>
    </source>
</evidence>
<dbReference type="Proteomes" id="UP001431902">
    <property type="component" value="Unassembled WGS sequence"/>
</dbReference>
<keyword evidence="2" id="KW-1185">Reference proteome</keyword>
<dbReference type="Pfam" id="PF11185">
    <property type="entry name" value="DUF2971"/>
    <property type="match status" value="1"/>
</dbReference>
<accession>A0ABT6X9S3</accession>
<protein>
    <submittedName>
        <fullName evidence="1">DUF2971 domain-containing protein</fullName>
    </submittedName>
</protein>
<reference evidence="1" key="1">
    <citation type="submission" date="2023-05" db="EMBL/GenBank/DDBJ databases">
        <title>Limnohabitans sp. strain HM2-2 Genome sequencing and assembly.</title>
        <authorList>
            <person name="Jung Y."/>
        </authorList>
    </citation>
    <scope>NUCLEOTIDE SEQUENCE</scope>
    <source>
        <strain evidence="1">HM2-2</strain>
    </source>
</reference>